<comment type="caution">
    <text evidence="1">The sequence shown here is derived from an EMBL/GenBank/DDBJ whole genome shotgun (WGS) entry which is preliminary data.</text>
</comment>
<dbReference type="Proteomes" id="UP000830835">
    <property type="component" value="Unassembled WGS sequence"/>
</dbReference>
<sequence>MSRPEVRRGWPLEAFVGDVIVCTLEGSHLDQVTEIRVSPAGKGIRVRFGDPLGQAKEAVQASAEQLTVTFEIDPSTYPGEKRIELISPAGVSDPLPFLVML</sequence>
<proteinExistence type="predicted"/>
<organism evidence="1 2">
    <name type="scientific">Thermostichus vulcanus str. 'Rupite'</name>
    <dbReference type="NCBI Taxonomy" id="2813851"/>
    <lineage>
        <taxon>Bacteria</taxon>
        <taxon>Bacillati</taxon>
        <taxon>Cyanobacteriota</taxon>
        <taxon>Cyanophyceae</taxon>
        <taxon>Thermostichales</taxon>
        <taxon>Thermostichaceae</taxon>
        <taxon>Thermostichus</taxon>
    </lineage>
</organism>
<gene>
    <name evidence="1" type="ORF">JX360_11270</name>
</gene>
<protein>
    <submittedName>
        <fullName evidence="1">Uncharacterized protein</fullName>
    </submittedName>
</protein>
<evidence type="ECO:0000313" key="1">
    <source>
        <dbReference type="EMBL" id="MCJ2543483.1"/>
    </source>
</evidence>
<keyword evidence="2" id="KW-1185">Reference proteome</keyword>
<evidence type="ECO:0000313" key="2">
    <source>
        <dbReference type="Proteomes" id="UP000830835"/>
    </source>
</evidence>
<name>A0ABT0CCG8_THEVL</name>
<reference evidence="1" key="1">
    <citation type="submission" date="2021-02" db="EMBL/GenBank/DDBJ databases">
        <title>The CRISPR/cas machinery reduction and long-range gene transfer in the hot spring cyanobacterium Synechococcus.</title>
        <authorList>
            <person name="Dvorak P."/>
            <person name="Jahodarova E."/>
            <person name="Hasler P."/>
            <person name="Poulickova A."/>
        </authorList>
    </citation>
    <scope>NUCLEOTIDE SEQUENCE</scope>
    <source>
        <strain evidence="1">Rupite</strain>
    </source>
</reference>
<accession>A0ABT0CCG8</accession>
<dbReference type="EMBL" id="JAFIRA010000029">
    <property type="protein sequence ID" value="MCJ2543483.1"/>
    <property type="molecule type" value="Genomic_DNA"/>
</dbReference>
<dbReference type="RefSeq" id="WP_244350861.1">
    <property type="nucleotide sequence ID" value="NZ_JAFIRA010000029.1"/>
</dbReference>